<dbReference type="InterPro" id="IPR051887">
    <property type="entry name" value="GH18_Domain-Containing"/>
</dbReference>
<keyword evidence="8" id="KW-1185">Reference proteome</keyword>
<evidence type="ECO:0000313" key="8">
    <source>
        <dbReference type="Proteomes" id="UP001164746"/>
    </source>
</evidence>
<feature type="compositionally biased region" description="Basic residues" evidence="3">
    <location>
        <begin position="415"/>
        <end position="432"/>
    </location>
</feature>
<dbReference type="CDD" id="cd19051">
    <property type="entry name" value="LGIC_TM_cation"/>
    <property type="match status" value="1"/>
</dbReference>
<dbReference type="InterPro" id="IPR001223">
    <property type="entry name" value="Glyco_hydro18_cat"/>
</dbReference>
<feature type="region of interest" description="Disordered" evidence="3">
    <location>
        <begin position="413"/>
        <end position="432"/>
    </location>
</feature>
<dbReference type="EMBL" id="CP111025">
    <property type="protein sequence ID" value="WAR25860.1"/>
    <property type="molecule type" value="Genomic_DNA"/>
</dbReference>
<dbReference type="PANTHER" id="PTHR46290:SF1">
    <property type="entry name" value="DI-N-ACETYLCHITOBIASE"/>
    <property type="match status" value="1"/>
</dbReference>
<dbReference type="InterPro" id="IPR038050">
    <property type="entry name" value="Neuro_actylchol_rec"/>
</dbReference>
<dbReference type="InterPro" id="IPR036719">
    <property type="entry name" value="Neuro-gated_channel_TM_sf"/>
</dbReference>
<dbReference type="PANTHER" id="PTHR46290">
    <property type="entry name" value="DI-N-ACETYLCHITOBIASE"/>
    <property type="match status" value="1"/>
</dbReference>
<dbReference type="Pfam" id="PF02932">
    <property type="entry name" value="Neur_chan_memb"/>
    <property type="match status" value="1"/>
</dbReference>
<dbReference type="Gene3D" id="3.20.20.80">
    <property type="entry name" value="Glycosidases"/>
    <property type="match status" value="1"/>
</dbReference>
<name>A0ABY7FV69_MYAAR</name>
<keyword evidence="4" id="KW-0812">Transmembrane</keyword>
<dbReference type="SUPFAM" id="SSF90112">
    <property type="entry name" value="Neurotransmitter-gated ion-channel transmembrane pore"/>
    <property type="match status" value="1"/>
</dbReference>
<feature type="domain" description="GH18" evidence="5">
    <location>
        <begin position="215"/>
        <end position="315"/>
    </location>
</feature>
<protein>
    <submittedName>
        <fullName evidence="7">DIAC-like protein</fullName>
    </submittedName>
</protein>
<sequence length="432" mass="49552">MPVASGERMSVAITTFLSFIVYLEMINENVPPSSSPMAYLYFYVLFLLVYSSMTMFLCIVSMIIHDKQGPVPETLKTIVIYLRFWCCRKSHRTDLRLRKVSPDEHNANVKNFPEFSETENLPDVMSTDTDNVPAVTWTVVGETHLRIVFIQEYEGCLCVYARQWRKLSELLRETIEMTSFERADTICSIATNARKHLEKARKSCCIDASESQQLDVVDRHFLDGLYFDFEGPILPDQFDLRDGYTALVRETRATLVQKFPFAMVSVDVGWGVQGVDERNYDYQVLVAAADFLFVMAYDMQNQIRGSCVAGANSPFPRENVCSIRAIPFRGVYCSDAAGNEIKFNTISSLLESSTSGRLWDEESQTPYFNYEYAVDAGLRGVGVWNTEALVYSSQTPRDIWDVHEMWTALPDFHHNQPRNHRKQSTRHKLLKK</sequence>
<evidence type="ECO:0000259" key="6">
    <source>
        <dbReference type="Pfam" id="PF02932"/>
    </source>
</evidence>
<dbReference type="Proteomes" id="UP001164746">
    <property type="component" value="Chromosome 14"/>
</dbReference>
<feature type="transmembrane region" description="Helical" evidence="4">
    <location>
        <begin position="9"/>
        <end position="26"/>
    </location>
</feature>
<reference evidence="7" key="1">
    <citation type="submission" date="2022-11" db="EMBL/GenBank/DDBJ databases">
        <title>Centuries of genome instability and evolution in soft-shell clam transmissible cancer (bioRxiv).</title>
        <authorList>
            <person name="Hart S.F.M."/>
            <person name="Yonemitsu M.A."/>
            <person name="Giersch R.M."/>
            <person name="Beal B.F."/>
            <person name="Arriagada G."/>
            <person name="Davis B.W."/>
            <person name="Ostrander E.A."/>
            <person name="Goff S.P."/>
            <person name="Metzger M.J."/>
        </authorList>
    </citation>
    <scope>NUCLEOTIDE SEQUENCE</scope>
    <source>
        <strain evidence="7">MELC-2E11</strain>
        <tissue evidence="7">Siphon/mantle</tissue>
    </source>
</reference>
<gene>
    <name evidence="7" type="ORF">MAR_011564</name>
</gene>
<keyword evidence="4" id="KW-1133">Transmembrane helix</keyword>
<dbReference type="Pfam" id="PF00704">
    <property type="entry name" value="Glyco_hydro_18"/>
    <property type="match status" value="1"/>
</dbReference>
<evidence type="ECO:0000259" key="5">
    <source>
        <dbReference type="Pfam" id="PF00704"/>
    </source>
</evidence>
<feature type="transmembrane region" description="Helical" evidence="4">
    <location>
        <begin position="38"/>
        <end position="64"/>
    </location>
</feature>
<keyword evidence="4" id="KW-0472">Membrane</keyword>
<accession>A0ABY7FV69</accession>
<evidence type="ECO:0000313" key="7">
    <source>
        <dbReference type="EMBL" id="WAR25860.1"/>
    </source>
</evidence>
<dbReference type="Gene3D" id="1.20.58.390">
    <property type="entry name" value="Neurotransmitter-gated ion-channel transmembrane domain"/>
    <property type="match status" value="1"/>
</dbReference>
<evidence type="ECO:0000256" key="1">
    <source>
        <dbReference type="ARBA" id="ARBA00022801"/>
    </source>
</evidence>
<keyword evidence="2" id="KW-0326">Glycosidase</keyword>
<dbReference type="InterPro" id="IPR006029">
    <property type="entry name" value="Neurotrans-gated_channel_TM"/>
</dbReference>
<dbReference type="InterPro" id="IPR017853">
    <property type="entry name" value="GH"/>
</dbReference>
<keyword evidence="1" id="KW-0378">Hydrolase</keyword>
<evidence type="ECO:0000256" key="4">
    <source>
        <dbReference type="SAM" id="Phobius"/>
    </source>
</evidence>
<evidence type="ECO:0000256" key="2">
    <source>
        <dbReference type="ARBA" id="ARBA00023295"/>
    </source>
</evidence>
<evidence type="ECO:0000256" key="3">
    <source>
        <dbReference type="SAM" id="MobiDB-lite"/>
    </source>
</evidence>
<proteinExistence type="predicted"/>
<feature type="domain" description="Neurotransmitter-gated ion-channel transmembrane" evidence="6">
    <location>
        <begin position="4"/>
        <end position="97"/>
    </location>
</feature>
<organism evidence="7 8">
    <name type="scientific">Mya arenaria</name>
    <name type="common">Soft-shell clam</name>
    <dbReference type="NCBI Taxonomy" id="6604"/>
    <lineage>
        <taxon>Eukaryota</taxon>
        <taxon>Metazoa</taxon>
        <taxon>Spiralia</taxon>
        <taxon>Lophotrochozoa</taxon>
        <taxon>Mollusca</taxon>
        <taxon>Bivalvia</taxon>
        <taxon>Autobranchia</taxon>
        <taxon>Heteroconchia</taxon>
        <taxon>Euheterodonta</taxon>
        <taxon>Imparidentia</taxon>
        <taxon>Neoheterodontei</taxon>
        <taxon>Myida</taxon>
        <taxon>Myoidea</taxon>
        <taxon>Myidae</taxon>
        <taxon>Mya</taxon>
    </lineage>
</organism>
<dbReference type="SUPFAM" id="SSF51445">
    <property type="entry name" value="(Trans)glycosidases"/>
    <property type="match status" value="1"/>
</dbReference>